<protein>
    <submittedName>
        <fullName evidence="2">Uncharacterized protein</fullName>
    </submittedName>
</protein>
<evidence type="ECO:0000256" key="1">
    <source>
        <dbReference type="SAM" id="Phobius"/>
    </source>
</evidence>
<dbReference type="RefSeq" id="WP_209999411.1">
    <property type="nucleotide sequence ID" value="NZ_BAAAJY010000005.1"/>
</dbReference>
<dbReference type="Proteomes" id="UP001296993">
    <property type="component" value="Unassembled WGS sequence"/>
</dbReference>
<keyword evidence="1" id="KW-1133">Transmembrane helix</keyword>
<evidence type="ECO:0000313" key="3">
    <source>
        <dbReference type="Proteomes" id="UP001296993"/>
    </source>
</evidence>
<name>A0ABS4XHU4_9MICC</name>
<feature type="transmembrane region" description="Helical" evidence="1">
    <location>
        <begin position="31"/>
        <end position="48"/>
    </location>
</feature>
<gene>
    <name evidence="2" type="ORF">JOF47_002745</name>
</gene>
<comment type="caution">
    <text evidence="2">The sequence shown here is derived from an EMBL/GenBank/DDBJ whole genome shotgun (WGS) entry which is preliminary data.</text>
</comment>
<dbReference type="EMBL" id="JAGIOF010000001">
    <property type="protein sequence ID" value="MBP2387234.1"/>
    <property type="molecule type" value="Genomic_DNA"/>
</dbReference>
<reference evidence="2 3" key="1">
    <citation type="submission" date="2021-03" db="EMBL/GenBank/DDBJ databases">
        <title>Sequencing the genomes of 1000 actinobacteria strains.</title>
        <authorList>
            <person name="Klenk H.-P."/>
        </authorList>
    </citation>
    <scope>NUCLEOTIDE SEQUENCE [LARGE SCALE GENOMIC DNA]</scope>
    <source>
        <strain evidence="2 3">DSM 15797</strain>
    </source>
</reference>
<evidence type="ECO:0000313" key="2">
    <source>
        <dbReference type="EMBL" id="MBP2387234.1"/>
    </source>
</evidence>
<keyword evidence="1" id="KW-0472">Membrane</keyword>
<proteinExistence type="predicted"/>
<keyword evidence="1" id="KW-0812">Transmembrane</keyword>
<sequence>MKWNNLLAPASGLLVAIIVIATDLPAPRAILVMAVGFGVALVADLAVARRVC</sequence>
<keyword evidence="3" id="KW-1185">Reference proteome</keyword>
<organism evidence="2 3">
    <name type="scientific">Paeniglutamicibacter kerguelensis</name>
    <dbReference type="NCBI Taxonomy" id="254788"/>
    <lineage>
        <taxon>Bacteria</taxon>
        <taxon>Bacillati</taxon>
        <taxon>Actinomycetota</taxon>
        <taxon>Actinomycetes</taxon>
        <taxon>Micrococcales</taxon>
        <taxon>Micrococcaceae</taxon>
        <taxon>Paeniglutamicibacter</taxon>
    </lineage>
</organism>
<accession>A0ABS4XHU4</accession>